<feature type="domain" description="AAA+ ATPase" evidence="4">
    <location>
        <begin position="129"/>
        <end position="272"/>
    </location>
</feature>
<accession>A0A9P6GYL9</accession>
<keyword evidence="6" id="KW-1185">Reference proteome</keyword>
<dbReference type="GO" id="GO:0051598">
    <property type="term" value="P:meiotic recombination checkpoint signaling"/>
    <property type="evidence" value="ECO:0007669"/>
    <property type="project" value="TreeGrafter"/>
</dbReference>
<evidence type="ECO:0000256" key="3">
    <source>
        <dbReference type="RuleBase" id="RU003651"/>
    </source>
</evidence>
<dbReference type="AlphaFoldDB" id="A0A9P6GYL9"/>
<keyword evidence="1 3" id="KW-0547">Nucleotide-binding</keyword>
<name>A0A9P6GYL9_9MICR</name>
<dbReference type="SMART" id="SM00382">
    <property type="entry name" value="AAA"/>
    <property type="match status" value="1"/>
</dbReference>
<dbReference type="GO" id="GO:0016887">
    <property type="term" value="F:ATP hydrolysis activity"/>
    <property type="evidence" value="ECO:0007669"/>
    <property type="project" value="InterPro"/>
</dbReference>
<evidence type="ECO:0000313" key="6">
    <source>
        <dbReference type="Proteomes" id="UP000740883"/>
    </source>
</evidence>
<dbReference type="InterPro" id="IPR027417">
    <property type="entry name" value="P-loop_NTPase"/>
</dbReference>
<comment type="similarity">
    <text evidence="3">Belongs to the AAA ATPase family.</text>
</comment>
<dbReference type="OrthoDB" id="10042665at2759"/>
<proteinExistence type="inferred from homology"/>
<dbReference type="Proteomes" id="UP000740883">
    <property type="component" value="Unassembled WGS sequence"/>
</dbReference>
<dbReference type="InterPro" id="IPR044539">
    <property type="entry name" value="Pch2-like"/>
</dbReference>
<dbReference type="Pfam" id="PF00004">
    <property type="entry name" value="AAA"/>
    <property type="match status" value="1"/>
</dbReference>
<protein>
    <submittedName>
        <fullName evidence="5">Pachytene checkpoint protein 2 like protein</fullName>
    </submittedName>
</protein>
<dbReference type="GO" id="GO:0005524">
    <property type="term" value="F:ATP binding"/>
    <property type="evidence" value="ECO:0007669"/>
    <property type="project" value="UniProtKB-KW"/>
</dbReference>
<dbReference type="GO" id="GO:0005634">
    <property type="term" value="C:nucleus"/>
    <property type="evidence" value="ECO:0007669"/>
    <property type="project" value="TreeGrafter"/>
</dbReference>
<gene>
    <name evidence="5" type="primary">PCH2</name>
    <name evidence="5" type="ORF">NGRA_1924</name>
</gene>
<dbReference type="SUPFAM" id="SSF52540">
    <property type="entry name" value="P-loop containing nucleoside triphosphate hydrolases"/>
    <property type="match status" value="1"/>
</dbReference>
<evidence type="ECO:0000259" key="4">
    <source>
        <dbReference type="SMART" id="SM00382"/>
    </source>
</evidence>
<dbReference type="InterPro" id="IPR003959">
    <property type="entry name" value="ATPase_AAA_core"/>
</dbReference>
<organism evidence="5 6">
    <name type="scientific">Nosema granulosis</name>
    <dbReference type="NCBI Taxonomy" id="83296"/>
    <lineage>
        <taxon>Eukaryota</taxon>
        <taxon>Fungi</taxon>
        <taxon>Fungi incertae sedis</taxon>
        <taxon>Microsporidia</taxon>
        <taxon>Nosematidae</taxon>
        <taxon>Nosema</taxon>
    </lineage>
</organism>
<dbReference type="PANTHER" id="PTHR45991">
    <property type="entry name" value="PACHYTENE CHECKPOINT PROTEIN 2"/>
    <property type="match status" value="1"/>
</dbReference>
<dbReference type="InterPro" id="IPR003593">
    <property type="entry name" value="AAA+_ATPase"/>
</dbReference>
<evidence type="ECO:0000313" key="5">
    <source>
        <dbReference type="EMBL" id="KAF9762562.1"/>
    </source>
</evidence>
<evidence type="ECO:0000256" key="1">
    <source>
        <dbReference type="ARBA" id="ARBA00022741"/>
    </source>
</evidence>
<evidence type="ECO:0000256" key="2">
    <source>
        <dbReference type="ARBA" id="ARBA00022840"/>
    </source>
</evidence>
<dbReference type="GO" id="GO:0007131">
    <property type="term" value="P:reciprocal meiotic recombination"/>
    <property type="evidence" value="ECO:0007669"/>
    <property type="project" value="TreeGrafter"/>
</dbReference>
<dbReference type="InterPro" id="IPR003960">
    <property type="entry name" value="ATPase_AAA_CS"/>
</dbReference>
<keyword evidence="2 3" id="KW-0067">ATP-binding</keyword>
<dbReference type="Gene3D" id="3.40.50.300">
    <property type="entry name" value="P-loop containing nucleotide triphosphate hydrolases"/>
    <property type="match status" value="1"/>
</dbReference>
<sequence length="364" mass="42371">MQVVEVCETKHRNLSDEMVEEKIKDIKTRQGKVNNIRLCETHGSKDFQIEFSGEIDDAIQRKIKIFRYSLFKDTKSFEHFTTLKMPTKKYETFFDDLVMDNSALMKSLEHFYKVLHYQATKVDVSYFNITKAILVYGPPGTGKSTLSRAVFQRLSIRMSKDTYLVELNASKIFTRYYGDTTGALSKILNGLEELSKTTTIFVAIDEIETLFMDRSVILENNEPLEGIRVVNTLLLFMDTLKYNKNMFVIFTSNFYSHLDPAFVDRCDISLMTSLPNEKTSYSILSRIFKKMMDKNLLEYEDIPDYEDVPNTSIIKAYLSIKNQSPRKIKKIVFHNMPLRKTTVDFLCSRIAKFKNSESQKDKKL</sequence>
<comment type="caution">
    <text evidence="5">The sequence shown here is derived from an EMBL/GenBank/DDBJ whole genome shotgun (WGS) entry which is preliminary data.</text>
</comment>
<reference evidence="5 6" key="1">
    <citation type="journal article" date="2020" name="Genome Biol. Evol.">
        <title>Comparative genomics of strictly vertically transmitted, feminizing microsporidia endosymbionts of amphipod crustaceans.</title>
        <authorList>
            <person name="Cormier A."/>
            <person name="Chebbi M.A."/>
            <person name="Giraud I."/>
            <person name="Wattier R."/>
            <person name="Teixeira M."/>
            <person name="Gilbert C."/>
            <person name="Rigaud T."/>
            <person name="Cordaux R."/>
        </authorList>
    </citation>
    <scope>NUCLEOTIDE SEQUENCE [LARGE SCALE GENOMIC DNA]</scope>
    <source>
        <strain evidence="5 6">Ou3-Ou53</strain>
    </source>
</reference>
<dbReference type="PROSITE" id="PS00674">
    <property type="entry name" value="AAA"/>
    <property type="match status" value="1"/>
</dbReference>
<dbReference type="PANTHER" id="PTHR45991:SF1">
    <property type="entry name" value="PACHYTENE CHECKPOINT PROTEIN 2 HOMOLOG"/>
    <property type="match status" value="1"/>
</dbReference>
<dbReference type="GO" id="GO:0005694">
    <property type="term" value="C:chromosome"/>
    <property type="evidence" value="ECO:0007669"/>
    <property type="project" value="TreeGrafter"/>
</dbReference>
<dbReference type="EMBL" id="SBJO01000155">
    <property type="protein sequence ID" value="KAF9762562.1"/>
    <property type="molecule type" value="Genomic_DNA"/>
</dbReference>